<dbReference type="InterPro" id="IPR009061">
    <property type="entry name" value="DNA-bd_dom_put_sf"/>
</dbReference>
<keyword evidence="2" id="KW-0175">Coiled coil</keyword>
<dbReference type="OrthoDB" id="9811174at2"/>
<dbReference type="STRING" id="520762.AN619_08500"/>
<dbReference type="GO" id="GO:0003677">
    <property type="term" value="F:DNA binding"/>
    <property type="evidence" value="ECO:0007669"/>
    <property type="project" value="UniProtKB-KW"/>
</dbReference>
<accession>A0A140L8I3</accession>
<dbReference type="InterPro" id="IPR000551">
    <property type="entry name" value="MerR-type_HTH_dom"/>
</dbReference>
<sequence length="210" mass="25139">MIDIDREKHYSIAEVSKITGYDKHVLRFYENEFNFQIPRTSSNRRYYTYKEIEKLLYLRELQNKGLTNKQIKLIFESPEIFIRPNAETALAAKENMPAAQESTTFYPNIVNELCQRINEAIHFSLHTQLAEAKSEIIHHFDEVMNKTEQEDGQVYRKEKDILICENARLKMKLKEKSYEVAELKEKIKRLNHQNQPFWKRIFSFKKDMAL</sequence>
<dbReference type="CDD" id="cd04764">
    <property type="entry name" value="HTH_MlrA-like_sg1"/>
    <property type="match status" value="1"/>
</dbReference>
<dbReference type="RefSeq" id="WP_068555221.1">
    <property type="nucleotide sequence ID" value="NZ_LOEE01000021.1"/>
</dbReference>
<proteinExistence type="predicted"/>
<name>A0A140L8I3_9FIRM</name>
<reference evidence="4 5" key="1">
    <citation type="submission" date="2015-12" db="EMBL/GenBank/DDBJ databases">
        <title>Draft genome sequence of the thermoanaerobe Thermotalea metallivorans, an isolate from the runoff channel of the Great Artesian Basin, Australia.</title>
        <authorList>
            <person name="Patel B.K."/>
        </authorList>
    </citation>
    <scope>NUCLEOTIDE SEQUENCE [LARGE SCALE GENOMIC DNA]</scope>
    <source>
        <strain evidence="4 5">B2-1</strain>
    </source>
</reference>
<feature type="domain" description="HTH merR-type" evidence="3">
    <location>
        <begin position="9"/>
        <end position="77"/>
    </location>
</feature>
<dbReference type="Gene3D" id="1.10.1660.10">
    <property type="match status" value="1"/>
</dbReference>
<dbReference type="GO" id="GO:0003700">
    <property type="term" value="F:DNA-binding transcription factor activity"/>
    <property type="evidence" value="ECO:0007669"/>
    <property type="project" value="InterPro"/>
</dbReference>
<evidence type="ECO:0000259" key="3">
    <source>
        <dbReference type="PROSITE" id="PS50937"/>
    </source>
</evidence>
<evidence type="ECO:0000256" key="2">
    <source>
        <dbReference type="SAM" id="Coils"/>
    </source>
</evidence>
<dbReference type="PANTHER" id="PTHR30204">
    <property type="entry name" value="REDOX-CYCLING DRUG-SENSING TRANSCRIPTIONAL ACTIVATOR SOXR"/>
    <property type="match status" value="1"/>
</dbReference>
<keyword evidence="5" id="KW-1185">Reference proteome</keyword>
<dbReference type="Pfam" id="PF13411">
    <property type="entry name" value="MerR_1"/>
    <property type="match status" value="1"/>
</dbReference>
<dbReference type="Proteomes" id="UP000070456">
    <property type="component" value="Unassembled WGS sequence"/>
</dbReference>
<protein>
    <recommendedName>
        <fullName evidence="3">HTH merR-type domain-containing protein</fullName>
    </recommendedName>
</protein>
<dbReference type="EMBL" id="LOEE01000021">
    <property type="protein sequence ID" value="KXG76858.1"/>
    <property type="molecule type" value="Genomic_DNA"/>
</dbReference>
<dbReference type="PROSITE" id="PS50937">
    <property type="entry name" value="HTH_MERR_2"/>
    <property type="match status" value="1"/>
</dbReference>
<dbReference type="PANTHER" id="PTHR30204:SF15">
    <property type="entry name" value="BLL5018 PROTEIN"/>
    <property type="match status" value="1"/>
</dbReference>
<feature type="coiled-coil region" evidence="2">
    <location>
        <begin position="166"/>
        <end position="193"/>
    </location>
</feature>
<organism evidence="4 5">
    <name type="scientific">Thermotalea metallivorans</name>
    <dbReference type="NCBI Taxonomy" id="520762"/>
    <lineage>
        <taxon>Bacteria</taxon>
        <taxon>Bacillati</taxon>
        <taxon>Bacillota</taxon>
        <taxon>Clostridia</taxon>
        <taxon>Peptostreptococcales</taxon>
        <taxon>Thermotaleaceae</taxon>
        <taxon>Thermotalea</taxon>
    </lineage>
</organism>
<dbReference type="InterPro" id="IPR047057">
    <property type="entry name" value="MerR_fam"/>
</dbReference>
<evidence type="ECO:0000313" key="4">
    <source>
        <dbReference type="EMBL" id="KXG76858.1"/>
    </source>
</evidence>
<dbReference type="AlphaFoldDB" id="A0A140L8I3"/>
<keyword evidence="1" id="KW-0238">DNA-binding</keyword>
<dbReference type="SUPFAM" id="SSF46955">
    <property type="entry name" value="Putative DNA-binding domain"/>
    <property type="match status" value="1"/>
</dbReference>
<evidence type="ECO:0000313" key="5">
    <source>
        <dbReference type="Proteomes" id="UP000070456"/>
    </source>
</evidence>
<comment type="caution">
    <text evidence="4">The sequence shown here is derived from an EMBL/GenBank/DDBJ whole genome shotgun (WGS) entry which is preliminary data.</text>
</comment>
<evidence type="ECO:0000256" key="1">
    <source>
        <dbReference type="ARBA" id="ARBA00023125"/>
    </source>
</evidence>
<dbReference type="SMART" id="SM00422">
    <property type="entry name" value="HTH_MERR"/>
    <property type="match status" value="1"/>
</dbReference>
<gene>
    <name evidence="4" type="ORF">AN619_08500</name>
</gene>